<name>A0A9D1UWK5_9LACO</name>
<comment type="function">
    <text evidence="2 10">Catalyzes the transfer of a dimethylallyl group onto the adenine at position 37 in tRNAs that read codons beginning with uridine, leading to the formation of N6-(dimethylallyl)adenosine (i(6)A).</text>
</comment>
<evidence type="ECO:0000313" key="13">
    <source>
        <dbReference type="Proteomes" id="UP000823963"/>
    </source>
</evidence>
<dbReference type="PANTHER" id="PTHR11088:SF60">
    <property type="entry name" value="TRNA DIMETHYLALLYLTRANSFERASE"/>
    <property type="match status" value="1"/>
</dbReference>
<dbReference type="EC" id="2.5.1.75" evidence="10"/>
<keyword evidence="5 10" id="KW-0819">tRNA processing</keyword>
<comment type="similarity">
    <text evidence="3 10">Belongs to the IPP transferase family.</text>
</comment>
<dbReference type="Pfam" id="PF01715">
    <property type="entry name" value="IPPT"/>
    <property type="match status" value="1"/>
</dbReference>
<dbReference type="HAMAP" id="MF_00185">
    <property type="entry name" value="IPP_trans"/>
    <property type="match status" value="1"/>
</dbReference>
<feature type="site" description="Interaction with substrate tRNA" evidence="10">
    <location>
        <position position="101"/>
    </location>
</feature>
<dbReference type="GO" id="GO:0005524">
    <property type="term" value="F:ATP binding"/>
    <property type="evidence" value="ECO:0007669"/>
    <property type="project" value="UniProtKB-UniRule"/>
</dbReference>
<sequence>MIQKVLMIVGPTAVGKTTLSINLAQRFNGEIISGDSMQIYKNLDIGTAKINPDEMQGIKHYMLDEISIDQRFSVADFISKTKLAIQKIVQDNALPFLVGGTGFYLQSLIDEYQFGKDKYEDESLRNKYQQFAKQNGNQALWDKLNQIDPDAAQKIPIGNQRRIIRALEVYQKTGNKFSQQTDHATGEFDYLIIGLNTKRSILYQRINQRVDQMMSQGLLDEAKYLYENGGLALPSGKGIGYKEFYPYFEGKADLASCVDLVKKNSRHYAKRQLTWFRNKMQVHWFDLVTHFDQDYTKIVKLVEKWMEEEK</sequence>
<comment type="subunit">
    <text evidence="10">Monomer.</text>
</comment>
<feature type="region of interest" description="Interaction with substrate tRNA" evidence="10">
    <location>
        <begin position="35"/>
        <end position="38"/>
    </location>
</feature>
<evidence type="ECO:0000256" key="3">
    <source>
        <dbReference type="ARBA" id="ARBA00005842"/>
    </source>
</evidence>
<comment type="caution">
    <text evidence="10">Lacks conserved residue(s) required for the propagation of feature annotation.</text>
</comment>
<feature type="site" description="Interaction with substrate tRNA" evidence="10">
    <location>
        <position position="125"/>
    </location>
</feature>
<reference evidence="12" key="2">
    <citation type="submission" date="2021-04" db="EMBL/GenBank/DDBJ databases">
        <authorList>
            <person name="Gilroy R."/>
        </authorList>
    </citation>
    <scope>NUCLEOTIDE SEQUENCE</scope>
    <source>
        <strain evidence="12">6627</strain>
    </source>
</reference>
<gene>
    <name evidence="10 12" type="primary">miaA</name>
    <name evidence="12" type="ORF">H9861_03340</name>
</gene>
<keyword evidence="4 10" id="KW-0808">Transferase</keyword>
<evidence type="ECO:0000313" key="12">
    <source>
        <dbReference type="EMBL" id="HIX01768.1"/>
    </source>
</evidence>
<dbReference type="PANTHER" id="PTHR11088">
    <property type="entry name" value="TRNA DIMETHYLALLYLTRANSFERASE"/>
    <property type="match status" value="1"/>
</dbReference>
<dbReference type="InterPro" id="IPR018022">
    <property type="entry name" value="IPT"/>
</dbReference>
<proteinExistence type="inferred from homology"/>
<comment type="catalytic activity">
    <reaction evidence="9 10">
        <text>adenosine(37) in tRNA + dimethylallyl diphosphate = N(6)-dimethylallyladenosine(37) in tRNA + diphosphate</text>
        <dbReference type="Rhea" id="RHEA:26482"/>
        <dbReference type="Rhea" id="RHEA-COMP:10162"/>
        <dbReference type="Rhea" id="RHEA-COMP:10375"/>
        <dbReference type="ChEBI" id="CHEBI:33019"/>
        <dbReference type="ChEBI" id="CHEBI:57623"/>
        <dbReference type="ChEBI" id="CHEBI:74411"/>
        <dbReference type="ChEBI" id="CHEBI:74415"/>
        <dbReference type="EC" id="2.5.1.75"/>
    </reaction>
</comment>
<reference evidence="12" key="1">
    <citation type="journal article" date="2021" name="PeerJ">
        <title>Extensive microbial diversity within the chicken gut microbiome revealed by metagenomics and culture.</title>
        <authorList>
            <person name="Gilroy R."/>
            <person name="Ravi A."/>
            <person name="Getino M."/>
            <person name="Pursley I."/>
            <person name="Horton D.L."/>
            <person name="Alikhan N.F."/>
            <person name="Baker D."/>
            <person name="Gharbi K."/>
            <person name="Hall N."/>
            <person name="Watson M."/>
            <person name="Adriaenssens E.M."/>
            <person name="Foster-Nyarko E."/>
            <person name="Jarju S."/>
            <person name="Secka A."/>
            <person name="Antonio M."/>
            <person name="Oren A."/>
            <person name="Chaudhuri R.R."/>
            <person name="La Ragione R."/>
            <person name="Hildebrand F."/>
            <person name="Pallen M.J."/>
        </authorList>
    </citation>
    <scope>NUCLEOTIDE SEQUENCE</scope>
    <source>
        <strain evidence="12">6627</strain>
    </source>
</reference>
<comment type="cofactor">
    <cofactor evidence="1 10">
        <name>Mg(2+)</name>
        <dbReference type="ChEBI" id="CHEBI:18420"/>
    </cofactor>
</comment>
<evidence type="ECO:0000256" key="10">
    <source>
        <dbReference type="HAMAP-Rule" id="MF_00185"/>
    </source>
</evidence>
<feature type="binding site" evidence="10">
    <location>
        <begin position="10"/>
        <end position="17"/>
    </location>
    <ligand>
        <name>ATP</name>
        <dbReference type="ChEBI" id="CHEBI:30616"/>
    </ligand>
</feature>
<organism evidence="12 13">
    <name type="scientific">Candidatus Ligilactobacillus excrementigallinarum</name>
    <dbReference type="NCBI Taxonomy" id="2838641"/>
    <lineage>
        <taxon>Bacteria</taxon>
        <taxon>Bacillati</taxon>
        <taxon>Bacillota</taxon>
        <taxon>Bacilli</taxon>
        <taxon>Lactobacillales</taxon>
        <taxon>Lactobacillaceae</taxon>
        <taxon>Ligilactobacillus</taxon>
    </lineage>
</organism>
<feature type="domain" description="Guanylate kinase-like" evidence="11">
    <location>
        <begin position="3"/>
        <end position="211"/>
    </location>
</feature>
<keyword evidence="6 10" id="KW-0547">Nucleotide-binding</keyword>
<evidence type="ECO:0000256" key="9">
    <source>
        <dbReference type="ARBA" id="ARBA00049563"/>
    </source>
</evidence>
<dbReference type="InterPro" id="IPR039657">
    <property type="entry name" value="Dimethylallyltransferase"/>
</dbReference>
<evidence type="ECO:0000256" key="2">
    <source>
        <dbReference type="ARBA" id="ARBA00003213"/>
    </source>
</evidence>
<dbReference type="PROSITE" id="PS50052">
    <property type="entry name" value="GUANYLATE_KINASE_2"/>
    <property type="match status" value="1"/>
</dbReference>
<dbReference type="Proteomes" id="UP000823963">
    <property type="component" value="Unassembled WGS sequence"/>
</dbReference>
<dbReference type="Gene3D" id="3.40.50.300">
    <property type="entry name" value="P-loop containing nucleotide triphosphate hydrolases"/>
    <property type="match status" value="1"/>
</dbReference>
<protein>
    <recommendedName>
        <fullName evidence="10">tRNA dimethylallyltransferase</fullName>
        <ecNumber evidence="10">2.5.1.75</ecNumber>
    </recommendedName>
    <alternativeName>
        <fullName evidence="10">Dimethylallyl diphosphate:tRNA dimethylallyltransferase</fullName>
        <shortName evidence="10">DMAPP:tRNA dimethylallyltransferase</shortName>
        <shortName evidence="10">DMATase</shortName>
    </alternativeName>
    <alternativeName>
        <fullName evidence="10">Isopentenyl-diphosphate:tRNA isopentenyltransferase</fullName>
        <shortName evidence="10">IPP transferase</shortName>
        <shortName evidence="10">IPPT</shortName>
        <shortName evidence="10">IPTase</shortName>
    </alternativeName>
</protein>
<feature type="binding site" evidence="10">
    <location>
        <begin position="12"/>
        <end position="17"/>
    </location>
    <ligand>
        <name>substrate</name>
    </ligand>
</feature>
<comment type="caution">
    <text evidence="12">The sequence shown here is derived from an EMBL/GenBank/DDBJ whole genome shotgun (WGS) entry which is preliminary data.</text>
</comment>
<evidence type="ECO:0000256" key="6">
    <source>
        <dbReference type="ARBA" id="ARBA00022741"/>
    </source>
</evidence>
<dbReference type="InterPro" id="IPR027417">
    <property type="entry name" value="P-loop_NTPase"/>
</dbReference>
<dbReference type="SUPFAM" id="SSF52540">
    <property type="entry name" value="P-loop containing nucleoside triphosphate hydrolases"/>
    <property type="match status" value="2"/>
</dbReference>
<evidence type="ECO:0000256" key="4">
    <source>
        <dbReference type="ARBA" id="ARBA00022679"/>
    </source>
</evidence>
<dbReference type="NCBIfam" id="TIGR00174">
    <property type="entry name" value="miaA"/>
    <property type="match status" value="1"/>
</dbReference>
<dbReference type="EMBL" id="DXFP01000025">
    <property type="protein sequence ID" value="HIX01768.1"/>
    <property type="molecule type" value="Genomic_DNA"/>
</dbReference>
<evidence type="ECO:0000256" key="7">
    <source>
        <dbReference type="ARBA" id="ARBA00022840"/>
    </source>
</evidence>
<keyword evidence="7 10" id="KW-0067">ATP-binding</keyword>
<dbReference type="InterPro" id="IPR008144">
    <property type="entry name" value="Guanylate_kin-like_dom"/>
</dbReference>
<evidence type="ECO:0000256" key="8">
    <source>
        <dbReference type="ARBA" id="ARBA00022842"/>
    </source>
</evidence>
<dbReference type="Gene3D" id="1.10.20.140">
    <property type="match status" value="1"/>
</dbReference>
<dbReference type="GO" id="GO:0052381">
    <property type="term" value="F:tRNA dimethylallyltransferase activity"/>
    <property type="evidence" value="ECO:0007669"/>
    <property type="project" value="UniProtKB-UniRule"/>
</dbReference>
<keyword evidence="8 10" id="KW-0460">Magnesium</keyword>
<evidence type="ECO:0000256" key="1">
    <source>
        <dbReference type="ARBA" id="ARBA00001946"/>
    </source>
</evidence>
<dbReference type="AlphaFoldDB" id="A0A9D1UWK5"/>
<evidence type="ECO:0000256" key="5">
    <source>
        <dbReference type="ARBA" id="ARBA00022694"/>
    </source>
</evidence>
<evidence type="ECO:0000259" key="11">
    <source>
        <dbReference type="PROSITE" id="PS50052"/>
    </source>
</evidence>
<dbReference type="GO" id="GO:0006400">
    <property type="term" value="P:tRNA modification"/>
    <property type="evidence" value="ECO:0007669"/>
    <property type="project" value="TreeGrafter"/>
</dbReference>
<accession>A0A9D1UWK5</accession>